<sequence length="51" mass="5770">MSWTKDRTTGHFDNRSSGMPNTVNLRTKSVFNILANTVRQPSRYNAANNSI</sequence>
<evidence type="ECO:0000313" key="3">
    <source>
        <dbReference type="Proteomes" id="UP001403385"/>
    </source>
</evidence>
<feature type="region of interest" description="Disordered" evidence="1">
    <location>
        <begin position="1"/>
        <end position="23"/>
    </location>
</feature>
<protein>
    <submittedName>
        <fullName evidence="2">Uncharacterized protein</fullName>
    </submittedName>
</protein>
<accession>A0AAW9RPW2</accession>
<dbReference type="Proteomes" id="UP001403385">
    <property type="component" value="Unassembled WGS sequence"/>
</dbReference>
<evidence type="ECO:0000313" key="2">
    <source>
        <dbReference type="EMBL" id="MEN7546942.1"/>
    </source>
</evidence>
<evidence type="ECO:0000256" key="1">
    <source>
        <dbReference type="SAM" id="MobiDB-lite"/>
    </source>
</evidence>
<dbReference type="EMBL" id="JBDKWZ010000001">
    <property type="protein sequence ID" value="MEN7546942.1"/>
    <property type="molecule type" value="Genomic_DNA"/>
</dbReference>
<comment type="caution">
    <text evidence="2">The sequence shown here is derived from an EMBL/GenBank/DDBJ whole genome shotgun (WGS) entry which is preliminary data.</text>
</comment>
<gene>
    <name evidence="2" type="ORF">AAG747_03435</name>
</gene>
<dbReference type="AlphaFoldDB" id="A0AAW9RPW2"/>
<reference evidence="2 3" key="1">
    <citation type="submission" date="2024-04" db="EMBL/GenBank/DDBJ databases">
        <title>Novel genus in family Flammeovirgaceae.</title>
        <authorList>
            <person name="Nguyen T.H."/>
            <person name="Vuong T.Q."/>
            <person name="Le H."/>
            <person name="Kim S.-G."/>
        </authorList>
    </citation>
    <scope>NUCLEOTIDE SEQUENCE [LARGE SCALE GENOMIC DNA]</scope>
    <source>
        <strain evidence="2 3">JCM 23209</strain>
    </source>
</reference>
<dbReference type="RefSeq" id="WP_346819719.1">
    <property type="nucleotide sequence ID" value="NZ_JBDKWZ010000001.1"/>
</dbReference>
<proteinExistence type="predicted"/>
<feature type="compositionally biased region" description="Basic and acidic residues" evidence="1">
    <location>
        <begin position="1"/>
        <end position="14"/>
    </location>
</feature>
<organism evidence="2 3">
    <name type="scientific">Rapidithrix thailandica</name>
    <dbReference type="NCBI Taxonomy" id="413964"/>
    <lineage>
        <taxon>Bacteria</taxon>
        <taxon>Pseudomonadati</taxon>
        <taxon>Bacteroidota</taxon>
        <taxon>Cytophagia</taxon>
        <taxon>Cytophagales</taxon>
        <taxon>Flammeovirgaceae</taxon>
        <taxon>Rapidithrix</taxon>
    </lineage>
</organism>
<keyword evidence="3" id="KW-1185">Reference proteome</keyword>
<name>A0AAW9RPW2_9BACT</name>